<dbReference type="Pfam" id="PF02113">
    <property type="entry name" value="Peptidase_S13"/>
    <property type="match status" value="1"/>
</dbReference>
<evidence type="ECO:0000256" key="1">
    <source>
        <dbReference type="ARBA" id="ARBA00006096"/>
    </source>
</evidence>
<feature type="signal peptide" evidence="3">
    <location>
        <begin position="1"/>
        <end position="23"/>
    </location>
</feature>
<dbReference type="EMBL" id="MKZO01000015">
    <property type="protein sequence ID" value="OLS62932.1"/>
    <property type="molecule type" value="Genomic_DNA"/>
</dbReference>
<comment type="caution">
    <text evidence="4">The sequence shown here is derived from an EMBL/GenBank/DDBJ whole genome shotgun (WGS) entry which is preliminary data.</text>
</comment>
<dbReference type="Gene3D" id="3.40.710.10">
    <property type="entry name" value="DD-peptidase/beta-lactamase superfamily"/>
    <property type="match status" value="1"/>
</dbReference>
<dbReference type="PANTHER" id="PTHR30023">
    <property type="entry name" value="D-ALANYL-D-ALANINE CARBOXYPEPTIDASE"/>
    <property type="match status" value="1"/>
</dbReference>
<proteinExistence type="inferred from homology"/>
<comment type="similarity">
    <text evidence="1">Belongs to the peptidase S13 family.</text>
</comment>
<dbReference type="GO" id="GO:0009002">
    <property type="term" value="F:serine-type D-Ala-D-Ala carboxypeptidase activity"/>
    <property type="evidence" value="ECO:0007669"/>
    <property type="project" value="UniProtKB-EC"/>
</dbReference>
<sequence length="484" mass="52242">MTPSLRSLLFAGLLLPLALPAHAAPANSSLPPKVQQALKANKLDDSALSLVMIPLNGPGTPTIFNADVSVNPASTMKLVTTYAALEMLGPTYQWKTEFYADGPLSNGVLNGNLYLKGGGDPKLNMEKLWLLMRDLRANGVQTITGDLVLDRSHFIQPQLPQFNDDGGDENKPFLVKPDSLLVNLKALRFVARNDGGRVLVSVEPPIASIRIDNQVKAVASKQCTGDVRYNPVVQADGVSVTVTGQLGDGCNSQTYLSLLDHPTYAAGAVRAIWSELGGTIQGRSRVEDVPKNARLLARAFSPDLVEIIRDINKYSNNTMAQQLFLSLGQRFRTDADGDDAKAAQRVVRQWMAKKGIIASHLVMENGSGLSRAERVSAREMATMLQSAWKSPYAAEFISSLPLTGMDGTMRKRLKRTAMAGEAHIKTGTLNTVRAIAGFSRDSNGTTWAVTAILNDPRPWGASAVLDQVLLDLYKQPKGAVASQP</sequence>
<evidence type="ECO:0000256" key="2">
    <source>
        <dbReference type="ARBA" id="ARBA00022801"/>
    </source>
</evidence>
<gene>
    <name evidence="4" type="primary">dac</name>
    <name evidence="4" type="ORF">PSEMO_20800</name>
</gene>
<evidence type="ECO:0000313" key="4">
    <source>
        <dbReference type="EMBL" id="OLS62932.1"/>
    </source>
</evidence>
<dbReference type="AlphaFoldDB" id="A0A1Q9R6M9"/>
<dbReference type="InterPro" id="IPR000667">
    <property type="entry name" value="Peptidase_S13"/>
</dbReference>
<dbReference type="GO" id="GO:0006508">
    <property type="term" value="P:proteolysis"/>
    <property type="evidence" value="ECO:0007669"/>
    <property type="project" value="InterPro"/>
</dbReference>
<dbReference type="Proteomes" id="UP000186736">
    <property type="component" value="Unassembled WGS sequence"/>
</dbReference>
<protein>
    <submittedName>
        <fullName evidence="4">D-alanyl-D-alanine carboxypeptidase</fullName>
        <ecNumber evidence="4">3.4.16.4</ecNumber>
    </submittedName>
</protein>
<dbReference type="PRINTS" id="PR00922">
    <property type="entry name" value="DADACBPTASE3"/>
</dbReference>
<reference evidence="4 5" key="1">
    <citation type="submission" date="2016-10" db="EMBL/GenBank/DDBJ databases">
        <title>Genome Sequence of Pseudomonas putida GM4FR.</title>
        <authorList>
            <person name="Poehlein A."/>
            <person name="Wemheuer F."/>
            <person name="Hollensteiner J."/>
            <person name="Wemheuer B."/>
        </authorList>
    </citation>
    <scope>NUCLEOTIDE SEQUENCE [LARGE SCALE GENOMIC DNA]</scope>
    <source>
        <strain evidence="4 5">GM4FR</strain>
    </source>
</reference>
<evidence type="ECO:0000313" key="5">
    <source>
        <dbReference type="Proteomes" id="UP000186736"/>
    </source>
</evidence>
<dbReference type="PANTHER" id="PTHR30023:SF0">
    <property type="entry name" value="PENICILLIN-SENSITIVE CARBOXYPEPTIDASE A"/>
    <property type="match status" value="1"/>
</dbReference>
<accession>A0A1Q9R6M9</accession>
<dbReference type="SUPFAM" id="SSF56601">
    <property type="entry name" value="beta-lactamase/transpeptidase-like"/>
    <property type="match status" value="1"/>
</dbReference>
<keyword evidence="3" id="KW-0732">Signal</keyword>
<feature type="chain" id="PRO_5010301585" evidence="3">
    <location>
        <begin position="24"/>
        <end position="484"/>
    </location>
</feature>
<dbReference type="Gene3D" id="3.50.80.20">
    <property type="entry name" value="D-Ala-D-Ala carboxypeptidase C, peptidase S13"/>
    <property type="match status" value="1"/>
</dbReference>
<keyword evidence="4" id="KW-0645">Protease</keyword>
<dbReference type="OrthoDB" id="9802627at2"/>
<name>A0A1Q9R6M9_PSEPU</name>
<dbReference type="EC" id="3.4.16.4" evidence="4"/>
<dbReference type="NCBIfam" id="TIGR00666">
    <property type="entry name" value="PBP4"/>
    <property type="match status" value="1"/>
</dbReference>
<keyword evidence="2 4" id="KW-0378">Hydrolase</keyword>
<dbReference type="GO" id="GO:0000270">
    <property type="term" value="P:peptidoglycan metabolic process"/>
    <property type="evidence" value="ECO:0007669"/>
    <property type="project" value="TreeGrafter"/>
</dbReference>
<keyword evidence="4" id="KW-0121">Carboxypeptidase</keyword>
<evidence type="ECO:0000256" key="3">
    <source>
        <dbReference type="SAM" id="SignalP"/>
    </source>
</evidence>
<dbReference type="InterPro" id="IPR012338">
    <property type="entry name" value="Beta-lactam/transpept-like"/>
</dbReference>
<dbReference type="RefSeq" id="WP_075803025.1">
    <property type="nucleotide sequence ID" value="NZ_MKZO01000015.1"/>
</dbReference>
<organism evidence="4 5">
    <name type="scientific">Pseudomonas putida</name>
    <name type="common">Arthrobacter siderocapsulatus</name>
    <dbReference type="NCBI Taxonomy" id="303"/>
    <lineage>
        <taxon>Bacteria</taxon>
        <taxon>Pseudomonadati</taxon>
        <taxon>Pseudomonadota</taxon>
        <taxon>Gammaproteobacteria</taxon>
        <taxon>Pseudomonadales</taxon>
        <taxon>Pseudomonadaceae</taxon>
        <taxon>Pseudomonas</taxon>
    </lineage>
</organism>